<protein>
    <submittedName>
        <fullName evidence="3">Uncharacterized protein</fullName>
    </submittedName>
</protein>
<keyword evidence="2" id="KW-0808">Transferase</keyword>
<keyword evidence="4" id="KW-1185">Reference proteome</keyword>
<name>A0A8J1TER3_OWEFU</name>
<dbReference type="Gene3D" id="3.40.50.300">
    <property type="entry name" value="P-loop containing nucleotide triphosphate hydrolases"/>
    <property type="match status" value="1"/>
</dbReference>
<evidence type="ECO:0000256" key="2">
    <source>
        <dbReference type="ARBA" id="ARBA00022679"/>
    </source>
</evidence>
<organism evidence="3 4">
    <name type="scientific">Owenia fusiformis</name>
    <name type="common">Polychaete worm</name>
    <dbReference type="NCBI Taxonomy" id="6347"/>
    <lineage>
        <taxon>Eukaryota</taxon>
        <taxon>Metazoa</taxon>
        <taxon>Spiralia</taxon>
        <taxon>Lophotrochozoa</taxon>
        <taxon>Annelida</taxon>
        <taxon>Polychaeta</taxon>
        <taxon>Sedentaria</taxon>
        <taxon>Canalipalpata</taxon>
        <taxon>Sabellida</taxon>
        <taxon>Oweniida</taxon>
        <taxon>Oweniidae</taxon>
        <taxon>Owenia</taxon>
    </lineage>
</organism>
<dbReference type="InterPro" id="IPR027417">
    <property type="entry name" value="P-loop_NTPase"/>
</dbReference>
<dbReference type="Pfam" id="PF00685">
    <property type="entry name" value="Sulfotransfer_1"/>
    <property type="match status" value="1"/>
</dbReference>
<comment type="similarity">
    <text evidence="1">Belongs to the sulfotransferase 1 family.</text>
</comment>
<comment type="caution">
    <text evidence="3">The sequence shown here is derived from an EMBL/GenBank/DDBJ whole genome shotgun (WGS) entry which is preliminary data.</text>
</comment>
<dbReference type="EMBL" id="CAIIXF020000002">
    <property type="protein sequence ID" value="CAH1776493.1"/>
    <property type="molecule type" value="Genomic_DNA"/>
</dbReference>
<reference evidence="3" key="1">
    <citation type="submission" date="2022-03" db="EMBL/GenBank/DDBJ databases">
        <authorList>
            <person name="Martin C."/>
        </authorList>
    </citation>
    <scope>NUCLEOTIDE SEQUENCE</scope>
</reference>
<dbReference type="InterPro" id="IPR000863">
    <property type="entry name" value="Sulfotransferase_dom"/>
</dbReference>
<proteinExistence type="inferred from homology"/>
<evidence type="ECO:0000313" key="4">
    <source>
        <dbReference type="Proteomes" id="UP000749559"/>
    </source>
</evidence>
<evidence type="ECO:0000313" key="3">
    <source>
        <dbReference type="EMBL" id="CAH1776493.1"/>
    </source>
</evidence>
<dbReference type="Proteomes" id="UP000749559">
    <property type="component" value="Unassembled WGS sequence"/>
</dbReference>
<dbReference type="PANTHER" id="PTHR11783">
    <property type="entry name" value="SULFOTRANSFERASE SULT"/>
    <property type="match status" value="1"/>
</dbReference>
<evidence type="ECO:0000256" key="1">
    <source>
        <dbReference type="ARBA" id="ARBA00005771"/>
    </source>
</evidence>
<gene>
    <name evidence="3" type="ORF">OFUS_LOCUS3665</name>
</gene>
<dbReference type="GO" id="GO:0008146">
    <property type="term" value="F:sulfotransferase activity"/>
    <property type="evidence" value="ECO:0007669"/>
    <property type="project" value="InterPro"/>
</dbReference>
<accession>A0A8J1TER3</accession>
<dbReference type="SUPFAM" id="SSF52540">
    <property type="entry name" value="P-loop containing nucleoside triphosphate hydrolases"/>
    <property type="match status" value="1"/>
</dbReference>
<sequence>MAFFQDSKMLTERSRLIKGRLFTTVSTHLDCIENMDNYKMREDDVVLSSYPRSGTHWSIAMVNLVMTNGDIDAVKDVHIHDRSIWMEFSKPAIKGKVDALAGEWGPNPMEEAEKEPSPRLFSTHLGYDMLPEDVRKAKCKVIIVLRNPKSVLASFHKLNQSSANDMFYEKKPDAELLLKYQLTDDIANFPFGPWIDAVEKWWVNRESLGNKILFIRFEDMKQDMPKVIKDVAEFLGKDIPDETIGQMAEHLKFSNMSQNPATNDVFKAGRESLNMKDDSLQHMGKGTSDGWKDTFTVAQNERMNEYYGEKLRKIGLDMSLE</sequence>
<dbReference type="AlphaFoldDB" id="A0A8J1TER3"/>
<dbReference type="OrthoDB" id="205623at2759"/>